<evidence type="ECO:0000313" key="3">
    <source>
        <dbReference type="Proteomes" id="UP001153069"/>
    </source>
</evidence>
<dbReference type="SUPFAM" id="SSF52047">
    <property type="entry name" value="RNI-like"/>
    <property type="match status" value="1"/>
</dbReference>
<dbReference type="EMBL" id="CAICTM010000183">
    <property type="protein sequence ID" value="CAB9504062.1"/>
    <property type="molecule type" value="Genomic_DNA"/>
</dbReference>
<reference evidence="2" key="1">
    <citation type="submission" date="2020-06" db="EMBL/GenBank/DDBJ databases">
        <authorList>
            <consortium name="Plant Systems Biology data submission"/>
        </authorList>
    </citation>
    <scope>NUCLEOTIDE SEQUENCE</scope>
    <source>
        <strain evidence="2">D6</strain>
    </source>
</reference>
<evidence type="ECO:0000256" key="1">
    <source>
        <dbReference type="SAM" id="Coils"/>
    </source>
</evidence>
<proteinExistence type="predicted"/>
<evidence type="ECO:0000313" key="2">
    <source>
        <dbReference type="EMBL" id="CAB9504062.1"/>
    </source>
</evidence>
<dbReference type="Gene3D" id="3.80.10.10">
    <property type="entry name" value="Ribonuclease Inhibitor"/>
    <property type="match status" value="1"/>
</dbReference>
<feature type="coiled-coil region" evidence="1">
    <location>
        <begin position="526"/>
        <end position="553"/>
    </location>
</feature>
<dbReference type="Proteomes" id="UP001153069">
    <property type="component" value="Unassembled WGS sequence"/>
</dbReference>
<keyword evidence="1" id="KW-0175">Coiled coil</keyword>
<sequence>MVSTTVQEVLQCRRRGSTTLQLLLDHMHTSPGTGGTDDGLPRALAGITKVRRVEIPLQPFYITEPQWDYVQIADIFRALGELELLDSITIKARTLEGNPFPIGLLTCLLKPRRHRLRYLHLDVQRIQCLSRATRRLALALQTCTCLEWVKLKYCKLLTNSNNDNNDNNTALADLLDGHQQEVVDFTAMDPILSSLGKITTLKHLQLVGTSEGEDNEFAFDDDENEVFPTIGPGALVELLSSSSLQELRLEWIDLDGATIGSLSTALRSTSRLQKLVLGLFPEDKSSFKAFAGMLQHNQTLEVVHIHTAWRSAELSPLFGSSIVTTAAKNPTDVSMEKFLVLVGQALRRNTRLSEFHLCGPTMEDCWSSNAEEALVAALKSSNVVLKSLKIGNEDSDEGEIGGPIEYYLKLNKLNRKHFVHRYEQVTAEEWISVLANAGSDLNSVFYFLRLNPLLCMGRANSSSNNNNGRGHYLSTTTQPRVATSGRILTLPSSASIVPGSNERTSALTQAVANMIENVASTMEIELQYRDERERKLEEEVERLKRELATLKRRSRR</sequence>
<accession>A0A9N8DJ13</accession>
<gene>
    <name evidence="2" type="ORF">SEMRO_184_G080090.1</name>
</gene>
<dbReference type="InterPro" id="IPR032675">
    <property type="entry name" value="LRR_dom_sf"/>
</dbReference>
<dbReference type="AlphaFoldDB" id="A0A9N8DJ13"/>
<comment type="caution">
    <text evidence="2">The sequence shown here is derived from an EMBL/GenBank/DDBJ whole genome shotgun (WGS) entry which is preliminary data.</text>
</comment>
<name>A0A9N8DJ13_9STRA</name>
<protein>
    <submittedName>
        <fullName evidence="2">Uncharacterized protein</fullName>
    </submittedName>
</protein>
<keyword evidence="3" id="KW-1185">Reference proteome</keyword>
<organism evidence="2 3">
    <name type="scientific">Seminavis robusta</name>
    <dbReference type="NCBI Taxonomy" id="568900"/>
    <lineage>
        <taxon>Eukaryota</taxon>
        <taxon>Sar</taxon>
        <taxon>Stramenopiles</taxon>
        <taxon>Ochrophyta</taxon>
        <taxon>Bacillariophyta</taxon>
        <taxon>Bacillariophyceae</taxon>
        <taxon>Bacillariophycidae</taxon>
        <taxon>Naviculales</taxon>
        <taxon>Naviculaceae</taxon>
        <taxon>Seminavis</taxon>
    </lineage>
</organism>